<accession>A0A8S5MJ79</accession>
<sequence>MNMETKTYFLELVKQFGEFNNWKGYIDLYFTVKDMRKLKKLGVTKNNTIKEAYQILNK</sequence>
<protein>
    <submittedName>
        <fullName evidence="1">Uncharacterized protein</fullName>
    </submittedName>
</protein>
<name>A0A8S5MJ79_9CAUD</name>
<evidence type="ECO:0000313" key="1">
    <source>
        <dbReference type="EMBL" id="DAD82441.1"/>
    </source>
</evidence>
<dbReference type="EMBL" id="BK014919">
    <property type="protein sequence ID" value="DAD82441.1"/>
    <property type="molecule type" value="Genomic_DNA"/>
</dbReference>
<organism evidence="1">
    <name type="scientific">Siphoviridae sp. ctHMI2</name>
    <dbReference type="NCBI Taxonomy" id="2826231"/>
    <lineage>
        <taxon>Viruses</taxon>
        <taxon>Duplodnaviria</taxon>
        <taxon>Heunggongvirae</taxon>
        <taxon>Uroviricota</taxon>
        <taxon>Caudoviricetes</taxon>
    </lineage>
</organism>
<reference evidence="1" key="1">
    <citation type="journal article" date="2021" name="Proc. Natl. Acad. Sci. U.S.A.">
        <title>A Catalog of Tens of Thousands of Viruses from Human Metagenomes Reveals Hidden Associations with Chronic Diseases.</title>
        <authorList>
            <person name="Tisza M.J."/>
            <person name="Buck C.B."/>
        </authorList>
    </citation>
    <scope>NUCLEOTIDE SEQUENCE</scope>
    <source>
        <strain evidence="1">CtHMI2</strain>
    </source>
</reference>
<proteinExistence type="predicted"/>